<dbReference type="InterPro" id="IPR021858">
    <property type="entry name" value="Fun_TF"/>
</dbReference>
<evidence type="ECO:0000256" key="6">
    <source>
        <dbReference type="ARBA" id="ARBA00023242"/>
    </source>
</evidence>
<dbReference type="PROSITE" id="PS50048">
    <property type="entry name" value="ZN2_CY6_FUNGAL_2"/>
    <property type="match status" value="1"/>
</dbReference>
<dbReference type="PANTHER" id="PTHR36206">
    <property type="entry name" value="ASPERCRYPTIN BIOSYNTHESIS CLUSTER-SPECIFIC TRANSCRIPTION REGULATOR ATNN-RELATED"/>
    <property type="match status" value="1"/>
</dbReference>
<proteinExistence type="predicted"/>
<dbReference type="GO" id="GO:0003677">
    <property type="term" value="F:DNA binding"/>
    <property type="evidence" value="ECO:0007669"/>
    <property type="project" value="UniProtKB-KW"/>
</dbReference>
<dbReference type="OrthoDB" id="3145928at2759"/>
<dbReference type="Pfam" id="PF00172">
    <property type="entry name" value="Zn_clus"/>
    <property type="match status" value="1"/>
</dbReference>
<dbReference type="AlphaFoldDB" id="A0A8K0T246"/>
<keyword evidence="3" id="KW-0805">Transcription regulation</keyword>
<dbReference type="PROSITE" id="PS00463">
    <property type="entry name" value="ZN2_CY6_FUNGAL_1"/>
    <property type="match status" value="1"/>
</dbReference>
<dbReference type="EMBL" id="JAGPNK010000003">
    <property type="protein sequence ID" value="KAH7324208.1"/>
    <property type="molecule type" value="Genomic_DNA"/>
</dbReference>
<evidence type="ECO:0000313" key="8">
    <source>
        <dbReference type="EMBL" id="KAH7324208.1"/>
    </source>
</evidence>
<evidence type="ECO:0000256" key="5">
    <source>
        <dbReference type="ARBA" id="ARBA00023163"/>
    </source>
</evidence>
<keyword evidence="6" id="KW-0539">Nucleus</keyword>
<dbReference type="CDD" id="cd00067">
    <property type="entry name" value="GAL4"/>
    <property type="match status" value="1"/>
</dbReference>
<keyword evidence="1" id="KW-0479">Metal-binding</keyword>
<comment type="caution">
    <text evidence="8">The sequence shown here is derived from an EMBL/GenBank/DDBJ whole genome shotgun (WGS) entry which is preliminary data.</text>
</comment>
<organism evidence="8 9">
    <name type="scientific">Stachybotrys elegans</name>
    <dbReference type="NCBI Taxonomy" id="80388"/>
    <lineage>
        <taxon>Eukaryota</taxon>
        <taxon>Fungi</taxon>
        <taxon>Dikarya</taxon>
        <taxon>Ascomycota</taxon>
        <taxon>Pezizomycotina</taxon>
        <taxon>Sordariomycetes</taxon>
        <taxon>Hypocreomycetidae</taxon>
        <taxon>Hypocreales</taxon>
        <taxon>Stachybotryaceae</taxon>
        <taxon>Stachybotrys</taxon>
    </lineage>
</organism>
<evidence type="ECO:0000256" key="1">
    <source>
        <dbReference type="ARBA" id="ARBA00022723"/>
    </source>
</evidence>
<name>A0A8K0T246_9HYPO</name>
<keyword evidence="4" id="KW-0238">DNA-binding</keyword>
<gene>
    <name evidence="8" type="ORF">B0I35DRAFT_158111</name>
</gene>
<dbReference type="PANTHER" id="PTHR36206:SF12">
    <property type="entry name" value="ASPERCRYPTIN BIOSYNTHESIS CLUSTER-SPECIFIC TRANSCRIPTION REGULATOR ATNN-RELATED"/>
    <property type="match status" value="1"/>
</dbReference>
<dbReference type="Proteomes" id="UP000813444">
    <property type="component" value="Unassembled WGS sequence"/>
</dbReference>
<dbReference type="SMART" id="SM00066">
    <property type="entry name" value="GAL4"/>
    <property type="match status" value="1"/>
</dbReference>
<evidence type="ECO:0000256" key="4">
    <source>
        <dbReference type="ARBA" id="ARBA00023125"/>
    </source>
</evidence>
<dbReference type="GO" id="GO:0000981">
    <property type="term" value="F:DNA-binding transcription factor activity, RNA polymerase II-specific"/>
    <property type="evidence" value="ECO:0007669"/>
    <property type="project" value="InterPro"/>
</dbReference>
<evidence type="ECO:0000313" key="9">
    <source>
        <dbReference type="Proteomes" id="UP000813444"/>
    </source>
</evidence>
<evidence type="ECO:0000256" key="2">
    <source>
        <dbReference type="ARBA" id="ARBA00022833"/>
    </source>
</evidence>
<sequence>MENNEKTSSKRTRAFAPKVRTGCLTCKKRRKKCDEEKPTCRRCSDGGYVCDGYTPAPITAPPDRPESAIVQASAPVPYRALLPGDWLGVHFYNHFFGQTVHDMAISRSLNSDFWRSSFMGPSQDARCIWHATVALGAVHWMFITPSAEHDPSLTRFATIQYNGAISELMQITQRAEESPTNSSTILTCCFLFVLLESLRGNFSEAMRHLNSGARIITSTPISMSSSTAVRQLAASFHAITSQLSLFLETRIFPDLTGFMVPMKKYKDSGTKLRDLDEAEDALNSLDDVLASMVYDDCTCEPISKSECAAQWAVLREKVRTWSTGFDCLLKQVPRRDQDSHTKKILNLKVQQRMWEIVVGDDDDDDDFCDADCSDVDCGEGPPTPKITTAECNEILDKVEILWKDAVRPRFGLKADLITAAYQLYVFCPDVSVRHRIIALLRSRRRREIMWDSFDMAMFLEEDMAQREMGFQKPAWPDIGPSPSQDALLVFRPAPSL</sequence>
<reference evidence="8" key="1">
    <citation type="journal article" date="2021" name="Nat. Commun.">
        <title>Genetic determinants of endophytism in the Arabidopsis root mycobiome.</title>
        <authorList>
            <person name="Mesny F."/>
            <person name="Miyauchi S."/>
            <person name="Thiergart T."/>
            <person name="Pickel B."/>
            <person name="Atanasova L."/>
            <person name="Karlsson M."/>
            <person name="Huettel B."/>
            <person name="Barry K.W."/>
            <person name="Haridas S."/>
            <person name="Chen C."/>
            <person name="Bauer D."/>
            <person name="Andreopoulos W."/>
            <person name="Pangilinan J."/>
            <person name="LaButti K."/>
            <person name="Riley R."/>
            <person name="Lipzen A."/>
            <person name="Clum A."/>
            <person name="Drula E."/>
            <person name="Henrissat B."/>
            <person name="Kohler A."/>
            <person name="Grigoriev I.V."/>
            <person name="Martin F.M."/>
            <person name="Hacquard S."/>
        </authorList>
    </citation>
    <scope>NUCLEOTIDE SEQUENCE</scope>
    <source>
        <strain evidence="8">MPI-CAGE-CH-0235</strain>
    </source>
</reference>
<accession>A0A8K0T246</accession>
<dbReference type="GO" id="GO:0008270">
    <property type="term" value="F:zinc ion binding"/>
    <property type="evidence" value="ECO:0007669"/>
    <property type="project" value="InterPro"/>
</dbReference>
<dbReference type="InterPro" id="IPR036864">
    <property type="entry name" value="Zn2-C6_fun-type_DNA-bd_sf"/>
</dbReference>
<dbReference type="Gene3D" id="4.10.240.10">
    <property type="entry name" value="Zn(2)-C6 fungal-type DNA-binding domain"/>
    <property type="match status" value="1"/>
</dbReference>
<keyword evidence="5" id="KW-0804">Transcription</keyword>
<dbReference type="SUPFAM" id="SSF57701">
    <property type="entry name" value="Zn2/Cys6 DNA-binding domain"/>
    <property type="match status" value="1"/>
</dbReference>
<evidence type="ECO:0000259" key="7">
    <source>
        <dbReference type="PROSITE" id="PS50048"/>
    </source>
</evidence>
<keyword evidence="9" id="KW-1185">Reference proteome</keyword>
<dbReference type="InterPro" id="IPR001138">
    <property type="entry name" value="Zn2Cys6_DnaBD"/>
</dbReference>
<keyword evidence="2" id="KW-0862">Zinc</keyword>
<feature type="domain" description="Zn(2)-C6 fungal-type" evidence="7">
    <location>
        <begin position="22"/>
        <end position="50"/>
    </location>
</feature>
<evidence type="ECO:0000256" key="3">
    <source>
        <dbReference type="ARBA" id="ARBA00023015"/>
    </source>
</evidence>
<dbReference type="Pfam" id="PF11951">
    <property type="entry name" value="Fungal_trans_2"/>
    <property type="match status" value="1"/>
</dbReference>
<dbReference type="InterPro" id="IPR052360">
    <property type="entry name" value="Transcr_Regulatory_Proteins"/>
</dbReference>
<protein>
    <recommendedName>
        <fullName evidence="7">Zn(2)-C6 fungal-type domain-containing protein</fullName>
    </recommendedName>
</protein>